<evidence type="ECO:0000256" key="1">
    <source>
        <dbReference type="SAM" id="Coils"/>
    </source>
</evidence>
<name>A0ABM1W4H9_APLCA</name>
<dbReference type="RefSeq" id="XP_035829572.1">
    <property type="nucleotide sequence ID" value="XM_035973679.1"/>
</dbReference>
<dbReference type="Proteomes" id="UP000694888">
    <property type="component" value="Unplaced"/>
</dbReference>
<organism evidence="3 4">
    <name type="scientific">Aplysia californica</name>
    <name type="common">California sea hare</name>
    <dbReference type="NCBI Taxonomy" id="6500"/>
    <lineage>
        <taxon>Eukaryota</taxon>
        <taxon>Metazoa</taxon>
        <taxon>Spiralia</taxon>
        <taxon>Lophotrochozoa</taxon>
        <taxon>Mollusca</taxon>
        <taxon>Gastropoda</taxon>
        <taxon>Heterobranchia</taxon>
        <taxon>Euthyneura</taxon>
        <taxon>Tectipleura</taxon>
        <taxon>Aplysiida</taxon>
        <taxon>Aplysioidea</taxon>
        <taxon>Aplysiidae</taxon>
        <taxon>Aplysia</taxon>
    </lineage>
</organism>
<sequence length="388" mass="42980">MLAPSLGPPAPAAPTAWDAASLRQLSSLHPWSSSLLTAIKEGKLLPPPAIMRDGLASILPSYLHTGPPVLLNPERVIPYSESQRYERHFTPNVSLAPSSGQKSCTEDEEEEVDEKSGGSSLSTSVGVCNNIVSEPSLSRKASHTSSKFEGERRGDTMEYDLPTDTDDSSMASPTDSCKDIRLLDTPLYESTVEREMDLLRSALHGKIEGTPEARSRFMQDFAKMRAKTEETIQWLLSAHAVLKRDLEVTRRHNVELQEMVAKAEQDLQSLSLVKEYALTHAHSQHEQLHKGKIDRELEERVRSLENLYRDVCTENHSLRRELAALGEKAGPVVKYTATIAAATPRSRLRMALDSGGDSHFDFDATDGGRGEKEPGEIEVKRERDITVD</sequence>
<feature type="compositionally biased region" description="Acidic residues" evidence="2">
    <location>
        <begin position="157"/>
        <end position="167"/>
    </location>
</feature>
<feature type="compositionally biased region" description="Low complexity" evidence="2">
    <location>
        <begin position="117"/>
        <end position="127"/>
    </location>
</feature>
<evidence type="ECO:0000256" key="2">
    <source>
        <dbReference type="SAM" id="MobiDB-lite"/>
    </source>
</evidence>
<protein>
    <submittedName>
        <fullName evidence="4">Uncharacterized protein LOC118479063</fullName>
    </submittedName>
</protein>
<feature type="compositionally biased region" description="Basic and acidic residues" evidence="2">
    <location>
        <begin position="146"/>
        <end position="156"/>
    </location>
</feature>
<keyword evidence="1" id="KW-0175">Coiled coil</keyword>
<dbReference type="GeneID" id="118479063"/>
<evidence type="ECO:0000313" key="4">
    <source>
        <dbReference type="RefSeq" id="XP_035829572.1"/>
    </source>
</evidence>
<accession>A0ABM1W4H9</accession>
<feature type="region of interest" description="Disordered" evidence="2">
    <location>
        <begin position="89"/>
        <end position="176"/>
    </location>
</feature>
<proteinExistence type="predicted"/>
<feature type="compositionally biased region" description="Polar residues" evidence="2">
    <location>
        <begin position="91"/>
        <end position="103"/>
    </location>
</feature>
<keyword evidence="3" id="KW-1185">Reference proteome</keyword>
<feature type="coiled-coil region" evidence="1">
    <location>
        <begin position="246"/>
        <end position="273"/>
    </location>
</feature>
<gene>
    <name evidence="4" type="primary">LOC118479063</name>
</gene>
<reference evidence="4" key="1">
    <citation type="submission" date="2025-08" db="UniProtKB">
        <authorList>
            <consortium name="RefSeq"/>
        </authorList>
    </citation>
    <scope>IDENTIFICATION</scope>
</reference>
<feature type="region of interest" description="Disordered" evidence="2">
    <location>
        <begin position="359"/>
        <end position="388"/>
    </location>
</feature>
<evidence type="ECO:0000313" key="3">
    <source>
        <dbReference type="Proteomes" id="UP000694888"/>
    </source>
</evidence>